<comment type="caution">
    <text evidence="2">The sequence shown here is derived from an EMBL/GenBank/DDBJ whole genome shotgun (WGS) entry which is preliminary data.</text>
</comment>
<protein>
    <recommendedName>
        <fullName evidence="1">UPF0311 protein EXY23_16510</fullName>
    </recommendedName>
</protein>
<reference evidence="2 3" key="1">
    <citation type="submission" date="2019-03" db="EMBL/GenBank/DDBJ databases">
        <title>Paracraurococcus aquatilis NE82 genome sequence.</title>
        <authorList>
            <person name="Zhao Y."/>
            <person name="Du Z."/>
        </authorList>
    </citation>
    <scope>NUCLEOTIDE SEQUENCE [LARGE SCALE GENOMIC DNA]</scope>
    <source>
        <strain evidence="2 3">NE82</strain>
    </source>
</reference>
<dbReference type="Proteomes" id="UP000295023">
    <property type="component" value="Unassembled WGS sequence"/>
</dbReference>
<gene>
    <name evidence="2" type="ORF">EXY23_16510</name>
</gene>
<dbReference type="Pfam" id="PF11578">
    <property type="entry name" value="DUF3237"/>
    <property type="match status" value="1"/>
</dbReference>
<evidence type="ECO:0000256" key="1">
    <source>
        <dbReference type="HAMAP-Rule" id="MF_00775"/>
    </source>
</evidence>
<evidence type="ECO:0000313" key="3">
    <source>
        <dbReference type="Proteomes" id="UP000295023"/>
    </source>
</evidence>
<accession>A0A4R4DDZ8</accession>
<dbReference type="HAMAP" id="MF_00775">
    <property type="entry name" value="UPF0311"/>
    <property type="match status" value="1"/>
</dbReference>
<dbReference type="PANTHER" id="PTHR37315">
    <property type="entry name" value="UPF0311 PROTEIN BLR7842"/>
    <property type="match status" value="1"/>
</dbReference>
<dbReference type="AlphaFoldDB" id="A0A4R4DDZ8"/>
<dbReference type="EMBL" id="SKBM01000016">
    <property type="protein sequence ID" value="TCZ58545.1"/>
    <property type="molecule type" value="Genomic_DNA"/>
</dbReference>
<name>A0A4R4DDZ8_9PROT</name>
<keyword evidence="3" id="KW-1185">Reference proteome</keyword>
<sequence length="157" mass="17145">MDATPLPLKAEFLFRLALEAGAPQMTAAGAGKELRVVPVTGGRFEGPSLRGEVVPGTTADWLRVEPDGTAHMDVRLVLRTEQGKHLYMHYSGIRAGAPEVLARLGRGEAVEPSDYYFRTAVRFETAEPELAWLNRVLAVGIGQRPPTGPTYDVYVVR</sequence>
<proteinExistence type="inferred from homology"/>
<dbReference type="RefSeq" id="WP_132291676.1">
    <property type="nucleotide sequence ID" value="NZ_SKBM01000016.1"/>
</dbReference>
<dbReference type="InterPro" id="IPR020915">
    <property type="entry name" value="UPF0311"/>
</dbReference>
<comment type="similarity">
    <text evidence="1">Belongs to the UPF0311 family.</text>
</comment>
<organism evidence="2 3">
    <name type="scientific">Roseicella aquatilis</name>
    <dbReference type="NCBI Taxonomy" id="2527868"/>
    <lineage>
        <taxon>Bacteria</taxon>
        <taxon>Pseudomonadati</taxon>
        <taxon>Pseudomonadota</taxon>
        <taxon>Alphaproteobacteria</taxon>
        <taxon>Acetobacterales</taxon>
        <taxon>Roseomonadaceae</taxon>
        <taxon>Roseicella</taxon>
    </lineage>
</organism>
<dbReference type="PANTHER" id="PTHR37315:SF1">
    <property type="entry name" value="UPF0311 PROTEIN BLR7842"/>
    <property type="match status" value="1"/>
</dbReference>
<dbReference type="OrthoDB" id="5294829at2"/>
<dbReference type="Gene3D" id="2.40.160.20">
    <property type="match status" value="1"/>
</dbReference>
<evidence type="ECO:0000313" key="2">
    <source>
        <dbReference type="EMBL" id="TCZ58545.1"/>
    </source>
</evidence>